<gene>
    <name evidence="9" type="primary">secD</name>
    <name evidence="11" type="ORF">B1756_05605</name>
</gene>
<dbReference type="Gene3D" id="1.20.1640.10">
    <property type="entry name" value="Multidrug efflux transporter AcrB transmembrane domain"/>
    <property type="match status" value="1"/>
</dbReference>
<evidence type="ECO:0000259" key="10">
    <source>
        <dbReference type="Pfam" id="PF02355"/>
    </source>
</evidence>
<dbReference type="GO" id="GO:0006605">
    <property type="term" value="P:protein targeting"/>
    <property type="evidence" value="ECO:0007669"/>
    <property type="project" value="UniProtKB-UniRule"/>
</dbReference>
<evidence type="ECO:0000256" key="1">
    <source>
        <dbReference type="ARBA" id="ARBA00004651"/>
    </source>
</evidence>
<dbReference type="Proteomes" id="UP000250088">
    <property type="component" value="Chromosome"/>
</dbReference>
<keyword evidence="7 9" id="KW-0811">Translocation</keyword>
<dbReference type="Pfam" id="PF02355">
    <property type="entry name" value="SecD_SecF_C"/>
    <property type="match status" value="1"/>
</dbReference>
<dbReference type="RefSeq" id="WP_086887654.1">
    <property type="nucleotide sequence ID" value="NZ_CP019893.1"/>
</dbReference>
<organism evidence="11 12">
    <name type="scientific">Natrarchaeobaculum aegyptiacum</name>
    <dbReference type="NCBI Taxonomy" id="745377"/>
    <lineage>
        <taxon>Archaea</taxon>
        <taxon>Methanobacteriati</taxon>
        <taxon>Methanobacteriota</taxon>
        <taxon>Stenosarchaea group</taxon>
        <taxon>Halobacteria</taxon>
        <taxon>Halobacteriales</taxon>
        <taxon>Natrialbaceae</taxon>
        <taxon>Natrarchaeobaculum</taxon>
    </lineage>
</organism>
<keyword evidence="4 9" id="KW-0812">Transmembrane</keyword>
<keyword evidence="5 9" id="KW-0653">Protein transport</keyword>
<evidence type="ECO:0000256" key="9">
    <source>
        <dbReference type="HAMAP-Rule" id="MF_01463"/>
    </source>
</evidence>
<name>A0A2Z2HQA7_9EURY</name>
<evidence type="ECO:0000313" key="11">
    <source>
        <dbReference type="EMBL" id="ARS89271.1"/>
    </source>
</evidence>
<comment type="function">
    <text evidence="9">Involved in protein export.</text>
</comment>
<reference evidence="12" key="1">
    <citation type="submission" date="2017-02" db="EMBL/GenBank/DDBJ databases">
        <title>Natronthermophilus aegyptiacus gen. nov.,sp. nov., an aerobic, extremely halophilic alkalithermophilic archaeon isolated from the athalassohaline Wadi An Natrun, Egypt.</title>
        <authorList>
            <person name="Zhao B."/>
        </authorList>
    </citation>
    <scope>NUCLEOTIDE SEQUENCE [LARGE SCALE GENOMIC DNA]</scope>
    <source>
        <strain evidence="12">JW/NM-HA 15</strain>
    </source>
</reference>
<evidence type="ECO:0000256" key="2">
    <source>
        <dbReference type="ARBA" id="ARBA00022448"/>
    </source>
</evidence>
<evidence type="ECO:0000256" key="5">
    <source>
        <dbReference type="ARBA" id="ARBA00022927"/>
    </source>
</evidence>
<dbReference type="KEGG" id="naj:B1756_05605"/>
<feature type="transmembrane region" description="Helical" evidence="9">
    <location>
        <begin position="388"/>
        <end position="407"/>
    </location>
</feature>
<dbReference type="GO" id="GO:0005886">
    <property type="term" value="C:plasma membrane"/>
    <property type="evidence" value="ECO:0007669"/>
    <property type="project" value="UniProtKB-SubCell"/>
</dbReference>
<evidence type="ECO:0000256" key="4">
    <source>
        <dbReference type="ARBA" id="ARBA00022692"/>
    </source>
</evidence>
<keyword evidence="2 9" id="KW-0813">Transport</keyword>
<dbReference type="OrthoDB" id="146638at2157"/>
<evidence type="ECO:0000256" key="7">
    <source>
        <dbReference type="ARBA" id="ARBA00023010"/>
    </source>
</evidence>
<dbReference type="InterPro" id="IPR048634">
    <property type="entry name" value="SecD_SecF_C"/>
</dbReference>
<feature type="transmembrane region" description="Helical" evidence="9">
    <location>
        <begin position="442"/>
        <end position="464"/>
    </location>
</feature>
<dbReference type="EMBL" id="CP019893">
    <property type="protein sequence ID" value="ARS89271.1"/>
    <property type="molecule type" value="Genomic_DNA"/>
</dbReference>
<evidence type="ECO:0000313" key="12">
    <source>
        <dbReference type="Proteomes" id="UP000250088"/>
    </source>
</evidence>
<dbReference type="GeneID" id="32893533"/>
<keyword evidence="3 9" id="KW-1003">Cell membrane</keyword>
<evidence type="ECO:0000256" key="8">
    <source>
        <dbReference type="ARBA" id="ARBA00023136"/>
    </source>
</evidence>
<dbReference type="InterPro" id="IPR022813">
    <property type="entry name" value="SecD/SecF_arch_bac"/>
</dbReference>
<keyword evidence="8 9" id="KW-0472">Membrane</keyword>
<dbReference type="SUPFAM" id="SSF82866">
    <property type="entry name" value="Multidrug efflux transporter AcrB transmembrane domain"/>
    <property type="match status" value="1"/>
</dbReference>
<comment type="subcellular location">
    <subcellularLocation>
        <location evidence="1 9">Cell membrane</location>
        <topology evidence="1 9">Multi-pass membrane protein</topology>
    </subcellularLocation>
</comment>
<dbReference type="AlphaFoldDB" id="A0A2Z2HQA7"/>
<dbReference type="GO" id="GO:0065002">
    <property type="term" value="P:intracellular protein transmembrane transport"/>
    <property type="evidence" value="ECO:0007669"/>
    <property type="project" value="UniProtKB-UniRule"/>
</dbReference>
<dbReference type="PANTHER" id="PTHR30081:SF1">
    <property type="entry name" value="PROTEIN TRANSLOCASE SUBUNIT SECD"/>
    <property type="match status" value="1"/>
</dbReference>
<comment type="similarity">
    <text evidence="9">Belongs to the SecD/SecF family. SecD subfamily.</text>
</comment>
<feature type="domain" description="Protein export membrane protein SecD/SecF C-terminal" evidence="10">
    <location>
        <begin position="370"/>
        <end position="527"/>
    </location>
</feature>
<proteinExistence type="inferred from homology"/>
<sequence length="544" mass="58168">MGPKAFVKEYWRILVLVLFVGAALFALFVPGGVFGDTTLVEGEDPEAEDTPTNLVYGLGLEGGSRISAPVAGMTADDVESVADAETGEVDHDRIQEIEAGLHEDLEPGAANLSVVLHDDGWISVEIYDDDTTEAEFAEALNNQGLEVDEDDVRPGVTAETRAAIIETIQTMINEAGLSGGTAYEQQDPLGGSYVVTEVPDMGPDQLEELLSDRGVVEVWAYYPDGNGSHTNETVLSGDDITDVDPPQPDQQGPGYVVPVQVSEDAAWDYQDRMNELQFTSVGQHQCGLGYDEDGTVDFDHSDDQDRYCLITVADGEPVAAHSMGPDLASSMSQGTWAESPTFQMGSQNIEQANSLAVSLRAGALPAPLDFTQSQTYSIQPALADQFKFYSLLIGALSILTVAGMVFLRYRNPKVAVPMILTASTEVVILLGFAALIKMPLDLSHVAGFIAVVGTGVDDLVIIADEVMDDGDVSSSRVFESRFRKAFWIIGAAAATTIIALSPLAVLSLGDLRGFAIITILGVLIGVLITRPAYGDILQRLLTDR</sequence>
<dbReference type="PANTHER" id="PTHR30081">
    <property type="entry name" value="PROTEIN-EXPORT MEMBRANE PROTEIN SEC"/>
    <property type="match status" value="1"/>
</dbReference>
<dbReference type="HAMAP" id="MF_01463_A">
    <property type="entry name" value="SecD_A"/>
    <property type="match status" value="1"/>
</dbReference>
<feature type="transmembrane region" description="Helical" evidence="9">
    <location>
        <begin position="485"/>
        <end position="505"/>
    </location>
</feature>
<protein>
    <recommendedName>
        <fullName evidence="9">Protein-export membrane protein SecD</fullName>
    </recommendedName>
</protein>
<feature type="transmembrane region" description="Helical" evidence="9">
    <location>
        <begin position="414"/>
        <end position="436"/>
    </location>
</feature>
<evidence type="ECO:0000256" key="6">
    <source>
        <dbReference type="ARBA" id="ARBA00022989"/>
    </source>
</evidence>
<keyword evidence="12" id="KW-1185">Reference proteome</keyword>
<dbReference type="InterPro" id="IPR024912">
    <property type="entry name" value="SecD_arc"/>
</dbReference>
<dbReference type="NCBIfam" id="NF006215">
    <property type="entry name" value="PRK08343.1-1"/>
    <property type="match status" value="1"/>
</dbReference>
<feature type="transmembrane region" description="Helical" evidence="9">
    <location>
        <begin position="511"/>
        <end position="529"/>
    </location>
</feature>
<keyword evidence="6 9" id="KW-1133">Transmembrane helix</keyword>
<evidence type="ECO:0000256" key="3">
    <source>
        <dbReference type="ARBA" id="ARBA00022475"/>
    </source>
</evidence>
<comment type="subunit">
    <text evidence="9">Part of the protein translocation apparatus. Forms a complex with SecF.</text>
</comment>
<accession>A0A2Z2HQA7</accession>
<comment type="caution">
    <text evidence="9">Lacks conserved residue(s) required for the propagation of feature annotation.</text>
</comment>